<evidence type="ECO:0000313" key="4">
    <source>
        <dbReference type="Proteomes" id="UP000261600"/>
    </source>
</evidence>
<dbReference type="InterPro" id="IPR041404">
    <property type="entry name" value="DUF5588"/>
</dbReference>
<evidence type="ECO:0000256" key="2">
    <source>
        <dbReference type="SAM" id="MobiDB-lite"/>
    </source>
</evidence>
<evidence type="ECO:0000256" key="1">
    <source>
        <dbReference type="PROSITE-ProRule" id="PRU00339"/>
    </source>
</evidence>
<reference evidence="3" key="2">
    <citation type="submission" date="2025-09" db="UniProtKB">
        <authorList>
            <consortium name="Ensembl"/>
        </authorList>
    </citation>
    <scope>IDENTIFICATION</scope>
</reference>
<dbReference type="AlphaFoldDB" id="A0A3Q3IKV6"/>
<dbReference type="OrthoDB" id="6334002at2759"/>
<keyword evidence="4" id="KW-1185">Reference proteome</keyword>
<dbReference type="InterPro" id="IPR019734">
    <property type="entry name" value="TPR_rpt"/>
</dbReference>
<dbReference type="SUPFAM" id="SSF48452">
    <property type="entry name" value="TPR-like"/>
    <property type="match status" value="1"/>
</dbReference>
<dbReference type="Proteomes" id="UP000261600">
    <property type="component" value="Unplaced"/>
</dbReference>
<reference evidence="3" key="1">
    <citation type="submission" date="2025-08" db="UniProtKB">
        <authorList>
            <consortium name="Ensembl"/>
        </authorList>
    </citation>
    <scope>IDENTIFICATION</scope>
</reference>
<feature type="repeat" description="TPR" evidence="1">
    <location>
        <begin position="52"/>
        <end position="85"/>
    </location>
</feature>
<keyword evidence="1" id="KW-0802">TPR repeat</keyword>
<feature type="region of interest" description="Disordered" evidence="2">
    <location>
        <begin position="187"/>
        <end position="206"/>
    </location>
</feature>
<dbReference type="Gene3D" id="1.25.40.10">
    <property type="entry name" value="Tetratricopeptide repeat domain"/>
    <property type="match status" value="1"/>
</dbReference>
<dbReference type="Pfam" id="PF17826">
    <property type="entry name" value="DUF5588"/>
    <property type="match status" value="1"/>
</dbReference>
<dbReference type="Ensembl" id="ENSMALT00000005587.1">
    <property type="protein sequence ID" value="ENSMALP00000005463.1"/>
    <property type="gene ID" value="ENSMALG00000003935.1"/>
</dbReference>
<dbReference type="PANTHER" id="PTHR31919:SF1">
    <property type="entry name" value="ZINC FINGERS AND HOMEOBOXES PROTEIN 1, ISOFORM 2"/>
    <property type="match status" value="1"/>
</dbReference>
<dbReference type="InterPro" id="IPR011990">
    <property type="entry name" value="TPR-like_helical_dom_sf"/>
</dbReference>
<feature type="compositionally biased region" description="Basic and acidic residues" evidence="2">
    <location>
        <begin position="188"/>
        <end position="200"/>
    </location>
</feature>
<proteinExistence type="predicted"/>
<dbReference type="PROSITE" id="PS50005">
    <property type="entry name" value="TPR"/>
    <property type="match status" value="1"/>
</dbReference>
<evidence type="ECO:0000313" key="3">
    <source>
        <dbReference type="Ensembl" id="ENSMALP00000005463.1"/>
    </source>
</evidence>
<name>A0A3Q3IKV6_MONAL</name>
<protein>
    <submittedName>
        <fullName evidence="3">Uncharacterized protein</fullName>
    </submittedName>
</protein>
<accession>A0A3Q3IKV6</accession>
<sequence length="327" mass="37408">MEILGSTFDDSVFSEATDRVCVCLSSYDAKLCEPEWFCDSAALDTDDSLEKQKVYKFRGDLAVRQGDYQKALEAYTSCLEWIADKNLTIRRDVLEGMARCCTKLGQRDKALDLVDLLSKQASNTCHLTSLLLLKVSIYHHFGAVRSKMSSLQQLCSLLPFSPWHWFSLGQMCLQLLKDGRTTGPCSYKRSESAAEQKETEEQPEEAAELDEDRIWLKACTCFIRTRLLLTVLRQQQSSFVLQRNENVLQMTEEVLQQLNPKETTLQALTEVMSGDLIPEMREDYQDGESLASVCVQSFRERWWNKILLTGVLETDRHQQQAQVDTKS</sequence>
<dbReference type="PANTHER" id="PTHR31919">
    <property type="entry name" value="ZINC FINGERS AND HOMEOBOXES PROTEIN 1, ISOFORM 2"/>
    <property type="match status" value="1"/>
</dbReference>
<organism evidence="3 4">
    <name type="scientific">Monopterus albus</name>
    <name type="common">Swamp eel</name>
    <dbReference type="NCBI Taxonomy" id="43700"/>
    <lineage>
        <taxon>Eukaryota</taxon>
        <taxon>Metazoa</taxon>
        <taxon>Chordata</taxon>
        <taxon>Craniata</taxon>
        <taxon>Vertebrata</taxon>
        <taxon>Euteleostomi</taxon>
        <taxon>Actinopterygii</taxon>
        <taxon>Neopterygii</taxon>
        <taxon>Teleostei</taxon>
        <taxon>Neoteleostei</taxon>
        <taxon>Acanthomorphata</taxon>
        <taxon>Anabantaria</taxon>
        <taxon>Synbranchiformes</taxon>
        <taxon>Synbranchidae</taxon>
        <taxon>Monopterus</taxon>
    </lineage>
</organism>